<dbReference type="SMART" id="SM00710">
    <property type="entry name" value="PbH1"/>
    <property type="match status" value="19"/>
</dbReference>
<dbReference type="NCBIfam" id="NF012211">
    <property type="entry name" value="tand_rpt_95"/>
    <property type="match status" value="4"/>
</dbReference>
<feature type="domain" description="DUF7507" evidence="3">
    <location>
        <begin position="1218"/>
        <end position="1320"/>
    </location>
</feature>
<protein>
    <submittedName>
        <fullName evidence="4">Ig-like domain-containing protein</fullName>
    </submittedName>
</protein>
<feature type="region of interest" description="Disordered" evidence="1">
    <location>
        <begin position="2563"/>
        <end position="2587"/>
    </location>
</feature>
<sequence length="3832" mass="393920">MKVFVKAGEYIYLGSSAQGIGGGTINVFNPTTVPNAGRSNFDATSGGGATTGRIANRSEELAGALPAAGGYTPYVVQNNTGADGVFEIDFISPNLTLSGTPSVPTLSANANWTATTTSQQPNNQPLILAWDVSVRSAAVGTGTVVTNPFITGRVYTNVFNAHVVGDFNSASGGFYGNLYVLTKDGFAYKVSGNGQVGVGFTFFADNRGYTTGTNGTGSMTRKSLNTSTNPNVKNPNEVDDALNITHKLFYAKPANDLPPTTIAQNASTWIKVASPQFPTVSNISFVGVEGSATYVSSKGAYVNFTSNLAGSYKITIPGNGNFIDRVLIGSCVSGSNQVYWDGKAGASVADPITAGLATPPGTVLNTVKVQLFGAEVHFPFIDVEINPKGIIIEQLTTDGNYNTIPGKDVVYWDDSDVTIAGDGSSGANSASSTASSPTKAAFGVNGVSSNSNGHKFGKYSDNGGAGGSDWGNNRSIDTYSFVEGNEVSQTISATIYQADLEVTSITPSVTTQQVGNTVTYTIVIKNLQNAQSVSDVTGATFGFEYPAGFTISTPPVLTTNAGTVVATSPTTTATKFSATLSMTNGSQATYVITGTIGQALKNTTITPRATILRPADIADPDATDESTPTFSGNVDTECNGNPSGVGCNNIKTAAGVTITNSPPVANTDVNSTNMNTTLTVAAGGVLANDTDVDGDALTVTKYTIGGIDYTAGTAHLIPGKGTITINANGSYTFVPVTNFTGPVDVITYTITDGTATATSTLTLTVNSTNTAPVANPDTKSTNEDTTLTVTATNGVLANDTDADSDPLTVTKYTIGGIDYAAGTSHLIPGKGTITLNADGSYTFVPVANYNGPVDVITYTVSDGTVTTTSTLTITVDPVNDAPSFTKGADQTNTISSTAVVKTVNGWATALSAGPADESGQTLNFIVSNNNNALFNTQPAIDAAGNLTYTPAPNKYGKATVTVQIHDNGGTANGGIDTSPAQTFEIIIKPVGTTDTETTPINTAVTTTVTANDGASGIGTTVVKGTDPSHGTITVNPDGTITYTPSNNYVGPDSYTYILRTPDGVDSDPITVNITVYKAEITVAKDGVYNDTNGDGKVNVGDRINYTFVVTNTGTVPVTNITLTDANATITGGPIASLAAGATNNSTFTGYHVLTQADLDNSGVYNSASAAGKDPKNNDVTASSTDPTPLAPGDPNYPITPPTPACPTCTITPIVQSGSMTLAKEGVYNDTNGDGKVNIGDRINYTFVVTNTGNVTLTNITLTDNNATVVGGPIASLAPGASNNSTFTAYHVLTQADFDNGGVFNLATAVGKDPRNNNITTTSTDPTPMVPGDPGYPVTPPTPACPTCTVTPVTQTGSMSLAKEGTYNDTNGDGKVNVGDRINYTFVVTNTGNVTLTNVTVTDPNATVTGGPIASLAPGASNNSTFTAYHVLTQADIDNGGVFNLATAKGKDPRNNDVSATSNDPTPLNPGDPGYPVTPPTPACPTCTVTPVTQTGSIALTKEGVYNDTNGDGKVNIGDRINYTFVVTNTGNVTLTNVTVTDPNATVTGGPIASLAPGASNNSTFTAYHVLTQADFDNGGVFNVATAKGKDPRNNDVSATSTDPTPMAPGDPGYPVTPPTPACPTCTVTPITQTGSMTLAKEGTYNDTNADGKVNVGDRINYTFVVTNTGNVTLTNVTVTDNNATVTGGPIASLAPGASNNSTFTAYHVLTQADIDNGGVFNLATAKGKDPRNNDVTTTSNDPTPLNPGDPGYPVTPPTPACPTCTVTPIVQTGSMSLTKDGVYNDFNADGKINVGDRINYTFVVTNTGNVTLTNVTITDNNATVAGGPIASLAPGASNNSTFTGYHVMTQADIDNGGVFNLATAEAKDPRNNNVTVTSTDPTPLAPASPNYPVTPPTPACPTCTVTPIVQIGSMTLAKEGTYNDTNGDGKVNVGDRINYTFLVTNTGNVTLTNVTVTDNNATVTGGPIASLAPGASNNSTFTGYHVLTQADIDNGGVFNLATATGKDPRNNDVSRTSNDPTPLNPGDPGYPVTPPTPACPTCTVTPITQAGSMTLAKEGSYFDFNGDGKVNVGDRINYTFVVTNTGNVTLTNVTVTDVNATVTGGPIASLAPGASNNSTFTAYHVLTQADLDNGGVFNLATATGKDPRNNDVTVTSNDPTPLNPGDPGYPVTPPTPACPTCTVTPITQAGSMTLAKDGVYNDTNGDGKVNVGDRINYTFVVTNTGNVTLTNVTVTDVNATVTGGPIATLAVGASDNTTFTGYHVLTQADLDNGGVYNLATAKAKDPRNNDVTVTSTDPTPLAPGDPNTPITPPTPACPTCTITPIVQTGNMSLAKEGTYNDTNGDGKVSVGDRINYTFVVTNTGNVTLTNITLTDNNATVAGGPIATLAVGASDNSTFTAYHVLTQADIDNGGVFNLATAKGKDPRNNDVTVTSTDPTPVAPGDPNYPVTPPTPACPTCTVTPVTQAGSMTLAKEGVYNDTNGDGKVNIGDRMNYTFKVTNTGNVTLTNVTITDANATVVGGPIASLAVGASDNSTFTAYHVLTQADFDNGGVFNIATAKAKDPKNNDITTTSNDPTPLNPGDPGYPVTPPVPACPTCTVTPIVQTGSMTLAKDGVYNDANGDGKVNAGDRINYTFVVTNTGNVTLTNITVTDNNAVVTGGPIVSLAVGASDNTTFTAYHVLTQADIDNGGVFNTATAKGKDPRNNDVTTTSNDPTPLNPGDPGYPVTPPTPACPTCTVTPIVQTGSMSLAKEGVYQDTNGDGKVNVGDRINYTFVVTNTGNVTLTNVTVTDLNATVAGGPIATLAVGASDNSTFTAYHVLTQADIDNGGVFNIATAKGKDPRNNDVTTTSTDPTPVNPGDPGYPVTPPTPACPTCTVTPITQTGSMTLAKEGVYNDTNGDGKVNIGDRINYTFKVTNTGNVTLTNVTITDANATVVGGPIASLAPGASDNSTFTAYHVLTQADFDNGGVFNIATAKGKDPRNNDVTTTSNDPTPLNPGDPGYPVTPPVPACPTCTVTPIVQTGSMTLAKEGVYQDTNGDGKVNIGDRINYTFKVTNTGNVTLTNVTVTDNNAVVTGGPIASLAVGASDNSTFTAYHVLTQADIDNGGVFNIATAKGKDPRNNDVTTTSTDPTPVNPGDPGYPVTPPTPACPTCTVTPIVQTGSMTLAKEGVYNDTNGDGKVNIGDRINYTFKVTNTGNVTLTNVTITDANAVVSGGPIASLAVGASDNSTFTAYHVLTQADFDNGGVFNIATAKGKDPRNNDVTVTSTDPTPVNPGDPGYPVTPPVPACLTCTVTPITQTGSMTLTKDGTYNDTNGDGKVNVGDRINYTFKVTNTGNVTLTNVTLSDPNATIVGGPIASLAPGASDNSTFTAYHVITQADLDNRGVFNLATASAKDPRNNTITVTSTDPTPVASADPNYPLTPPTPACPTCTVTPLVQTGAIALVKKVTNTGTGVGGAFVLGNPIEYTFTITNTGNVTLANIKLTDPLLGAGVINVAGTLAPGASTTVVRTYVITAADIAKGNVTNQAVVNATDPANKPVTDQSGTTATNDTPTVTTLAKPPVANNDNATTRQNDPVKIAIETNDVAGSTPIVPGSVVITVQPKHGTVTVNADGTVTYTPNPGYVGADDFTYTVKDTNGQTSNPAVVNITVVASNPKALDDTDKTQFNKPVVIPVIKNDVKDGAELDPTKVEIIGQPKNGTVKVNSDGTITYTPNSGFTGKDTFTYRVRDAYGNWTNVANVEVTVEGFFIPNVITPDGDGKNDYFVIVGLPSYDRAEVEFYNRWGNQVYYSKNYQNNWNGENLNEGTYYYTIKLIKGNTSSTIKGWVLIKR</sequence>
<keyword evidence="5" id="KW-1185">Reference proteome</keyword>
<feature type="domain" description="DUF7507" evidence="3">
    <location>
        <begin position="3164"/>
        <end position="3265"/>
    </location>
</feature>
<feature type="domain" description="DUF7507" evidence="3">
    <location>
        <begin position="1496"/>
        <end position="1598"/>
    </location>
</feature>
<feature type="compositionally biased region" description="Polar residues" evidence="1">
    <location>
        <begin position="2289"/>
        <end position="2298"/>
    </location>
</feature>
<feature type="compositionally biased region" description="Polar residues" evidence="1">
    <location>
        <begin position="2567"/>
        <end position="2577"/>
    </location>
</feature>
<feature type="domain" description="DUF7507" evidence="3">
    <location>
        <begin position="2886"/>
        <end position="2988"/>
    </location>
</feature>
<dbReference type="Gene3D" id="2.60.40.1200">
    <property type="match status" value="2"/>
</dbReference>
<dbReference type="Pfam" id="PF17803">
    <property type="entry name" value="Cadherin_4"/>
    <property type="match status" value="2"/>
</dbReference>
<feature type="compositionally biased region" description="Polar residues" evidence="1">
    <location>
        <begin position="1594"/>
        <end position="1603"/>
    </location>
</feature>
<feature type="region of interest" description="Disordered" evidence="1">
    <location>
        <begin position="1871"/>
        <end position="1891"/>
    </location>
</feature>
<feature type="domain" description="DUF7507" evidence="3">
    <location>
        <begin position="3303"/>
        <end position="3404"/>
    </location>
</feature>
<dbReference type="InterPro" id="IPR026341">
    <property type="entry name" value="T9SS_type_B"/>
</dbReference>
<feature type="region of interest" description="Disordered" evidence="1">
    <location>
        <begin position="3254"/>
        <end position="3281"/>
    </location>
</feature>
<dbReference type="PANTHER" id="PTHR34819">
    <property type="entry name" value="LARGE CYSTEINE-RICH PERIPLASMIC PROTEIN OMCB"/>
    <property type="match status" value="1"/>
</dbReference>
<feature type="domain" description="DUF7507" evidence="3">
    <location>
        <begin position="1357"/>
        <end position="1459"/>
    </location>
</feature>
<feature type="domain" description="DUF7507" evidence="3">
    <location>
        <begin position="2052"/>
        <end position="2153"/>
    </location>
</feature>
<feature type="domain" description="DUF7507" evidence="3">
    <location>
        <begin position="3442"/>
        <end position="3544"/>
    </location>
</feature>
<feature type="domain" description="DUF7507" evidence="3">
    <location>
        <begin position="1774"/>
        <end position="1875"/>
    </location>
</feature>
<dbReference type="InterPro" id="IPR006626">
    <property type="entry name" value="PbH1"/>
</dbReference>
<evidence type="ECO:0000313" key="4">
    <source>
        <dbReference type="EMBL" id="MEE1944858.1"/>
    </source>
</evidence>
<feature type="domain" description="DUF7507" evidence="3">
    <location>
        <begin position="2330"/>
        <end position="2431"/>
    </location>
</feature>
<feature type="domain" description="DUF7507" evidence="3">
    <location>
        <begin position="2469"/>
        <end position="2570"/>
    </location>
</feature>
<dbReference type="Pfam" id="PF24346">
    <property type="entry name" value="DUF7507"/>
    <property type="match status" value="18"/>
</dbReference>
<feature type="compositionally biased region" description="Polar residues" evidence="1">
    <location>
        <begin position="1871"/>
        <end position="1881"/>
    </location>
</feature>
<comment type="caution">
    <text evidence="4">The sequence shown here is derived from an EMBL/GenBank/DDBJ whole genome shotgun (WGS) entry which is preliminary data.</text>
</comment>
<evidence type="ECO:0000259" key="3">
    <source>
        <dbReference type="Pfam" id="PF24346"/>
    </source>
</evidence>
<feature type="domain" description="DUF7507" evidence="3">
    <location>
        <begin position="2191"/>
        <end position="2292"/>
    </location>
</feature>
<feature type="region of interest" description="Disordered" evidence="1">
    <location>
        <begin position="1586"/>
        <end position="1615"/>
    </location>
</feature>
<dbReference type="RefSeq" id="WP_330107217.1">
    <property type="nucleotide sequence ID" value="NZ_JAZDQT010000001.1"/>
</dbReference>
<dbReference type="Proteomes" id="UP001336835">
    <property type="component" value="Unassembled WGS sequence"/>
</dbReference>
<dbReference type="NCBIfam" id="TIGR01451">
    <property type="entry name" value="B_ant_repeat"/>
    <property type="match status" value="18"/>
</dbReference>
<feature type="domain" description="DUF7507" evidence="3">
    <location>
        <begin position="1079"/>
        <end position="1181"/>
    </location>
</feature>
<name>A0ABU7I5Y9_9SPHI</name>
<evidence type="ECO:0000256" key="1">
    <source>
        <dbReference type="SAM" id="MobiDB-lite"/>
    </source>
</evidence>
<dbReference type="Pfam" id="PF17963">
    <property type="entry name" value="Big_9"/>
    <property type="match status" value="3"/>
</dbReference>
<feature type="compositionally biased region" description="Polar residues" evidence="1">
    <location>
        <begin position="1733"/>
        <end position="1743"/>
    </location>
</feature>
<dbReference type="EMBL" id="JAZDQT010000001">
    <property type="protein sequence ID" value="MEE1944858.1"/>
    <property type="molecule type" value="Genomic_DNA"/>
</dbReference>
<feature type="region of interest" description="Disordered" evidence="1">
    <location>
        <begin position="2976"/>
        <end position="3002"/>
    </location>
</feature>
<feature type="region of interest" description="Disordered" evidence="1">
    <location>
        <begin position="2286"/>
        <end position="2313"/>
    </location>
</feature>
<dbReference type="Pfam" id="PF13585">
    <property type="entry name" value="CHU_C"/>
    <property type="match status" value="1"/>
</dbReference>
<feature type="compositionally biased region" description="Low complexity" evidence="1">
    <location>
        <begin position="2429"/>
        <end position="2438"/>
    </location>
</feature>
<feature type="domain" description="RapA2 cadherin-like" evidence="2">
    <location>
        <begin position="656"/>
        <end position="733"/>
    </location>
</feature>
<feature type="region of interest" description="Disordered" evidence="1">
    <location>
        <begin position="2837"/>
        <end position="2862"/>
    </location>
</feature>
<dbReference type="InterPro" id="IPR047589">
    <property type="entry name" value="DUF11_rpt"/>
</dbReference>
<feature type="compositionally biased region" description="Low complexity" evidence="1">
    <location>
        <begin position="3262"/>
        <end position="3272"/>
    </location>
</feature>
<reference evidence="4 5" key="1">
    <citation type="submission" date="2024-01" db="EMBL/GenBank/DDBJ databases">
        <title>Pedobacter sp. nov., isolated from fresh soil.</title>
        <authorList>
            <person name="Le N.T.T."/>
        </authorList>
    </citation>
    <scope>NUCLEOTIDE SEQUENCE [LARGE SCALE GENOMIC DNA]</scope>
    <source>
        <strain evidence="4 5">KR3-3</strain>
    </source>
</reference>
<feature type="domain" description="DUF7507" evidence="3">
    <location>
        <begin position="3025"/>
        <end position="3127"/>
    </location>
</feature>
<feature type="region of interest" description="Disordered" evidence="1">
    <location>
        <begin position="2694"/>
        <end position="2730"/>
    </location>
</feature>
<feature type="region of interest" description="Disordered" evidence="1">
    <location>
        <begin position="1447"/>
        <end position="1478"/>
    </location>
</feature>
<dbReference type="InterPro" id="IPR040853">
    <property type="entry name" value="RapA2_cadherin-like"/>
</dbReference>
<dbReference type="InterPro" id="IPR055354">
    <property type="entry name" value="DUF7507"/>
</dbReference>
<feature type="region of interest" description="Disordered" evidence="1">
    <location>
        <begin position="2001"/>
        <end position="2031"/>
    </location>
</feature>
<evidence type="ECO:0000313" key="5">
    <source>
        <dbReference type="Proteomes" id="UP001336835"/>
    </source>
</evidence>
<dbReference type="PANTHER" id="PTHR34819:SF3">
    <property type="entry name" value="CELL SURFACE PROTEIN"/>
    <property type="match status" value="1"/>
</dbReference>
<feature type="domain" description="RapA2 cadherin-like" evidence="2">
    <location>
        <begin position="760"/>
        <end position="843"/>
    </location>
</feature>
<feature type="compositionally biased region" description="Low complexity" evidence="1">
    <location>
        <begin position="3123"/>
        <end position="3133"/>
    </location>
</feature>
<feature type="domain" description="DUF7507" evidence="3">
    <location>
        <begin position="1635"/>
        <end position="1737"/>
    </location>
</feature>
<feature type="domain" description="DUF7507" evidence="3">
    <location>
        <begin position="2608"/>
        <end position="2710"/>
    </location>
</feature>
<feature type="region of interest" description="Disordered" evidence="1">
    <location>
        <begin position="2420"/>
        <end position="2447"/>
    </location>
</feature>
<evidence type="ECO:0000259" key="2">
    <source>
        <dbReference type="Pfam" id="PF17803"/>
    </source>
</evidence>
<dbReference type="NCBIfam" id="TIGR04131">
    <property type="entry name" value="Bac_Flav_CTERM"/>
    <property type="match status" value="1"/>
</dbReference>
<feature type="region of interest" description="Disordered" evidence="1">
    <location>
        <begin position="618"/>
        <end position="637"/>
    </location>
</feature>
<dbReference type="Gene3D" id="2.60.40.3440">
    <property type="match status" value="3"/>
</dbReference>
<feature type="compositionally biased region" description="Low complexity" evidence="1">
    <location>
        <begin position="2845"/>
        <end position="2855"/>
    </location>
</feature>
<proteinExistence type="predicted"/>
<feature type="compositionally biased region" description="Polar residues" evidence="1">
    <location>
        <begin position="625"/>
        <end position="637"/>
    </location>
</feature>
<accession>A0ABU7I5Y9</accession>
<feature type="compositionally biased region" description="Polar residues" evidence="1">
    <location>
        <begin position="1455"/>
        <end position="1465"/>
    </location>
</feature>
<organism evidence="4 5">
    <name type="scientific">Pedobacter albus</name>
    <dbReference type="NCBI Taxonomy" id="3113905"/>
    <lineage>
        <taxon>Bacteria</taxon>
        <taxon>Pseudomonadati</taxon>
        <taxon>Bacteroidota</taxon>
        <taxon>Sphingobacteriia</taxon>
        <taxon>Sphingobacteriales</taxon>
        <taxon>Sphingobacteriaceae</taxon>
        <taxon>Pedobacter</taxon>
    </lineage>
</organism>
<feature type="region of interest" description="Disordered" evidence="1">
    <location>
        <begin position="1725"/>
        <end position="1754"/>
    </location>
</feature>
<feature type="compositionally biased region" description="Polar residues" evidence="1">
    <location>
        <begin position="2706"/>
        <end position="2716"/>
    </location>
</feature>
<dbReference type="InterPro" id="IPR051172">
    <property type="entry name" value="Chlamydia_OmcB"/>
</dbReference>
<feature type="compositionally biased region" description="Polar residues" evidence="1">
    <location>
        <begin position="1177"/>
        <end position="1186"/>
    </location>
</feature>
<feature type="region of interest" description="Disordered" evidence="1">
    <location>
        <begin position="3115"/>
        <end position="3140"/>
    </location>
</feature>
<gene>
    <name evidence="4" type="ORF">VRU48_07060</name>
</gene>
<feature type="region of interest" description="Disordered" evidence="1">
    <location>
        <begin position="1165"/>
        <end position="1203"/>
    </location>
</feature>
<feature type="domain" description="DUF7507" evidence="3">
    <location>
        <begin position="2747"/>
        <end position="2849"/>
    </location>
</feature>
<feature type="compositionally biased region" description="Polar residues" evidence="1">
    <location>
        <begin position="2984"/>
        <end position="2994"/>
    </location>
</feature>
<feature type="domain" description="DUF7507" evidence="3">
    <location>
        <begin position="1913"/>
        <end position="2014"/>
    </location>
</feature>